<dbReference type="GO" id="GO:0004518">
    <property type="term" value="F:nuclease activity"/>
    <property type="evidence" value="ECO:0007669"/>
    <property type="project" value="UniProtKB-KW"/>
</dbReference>
<evidence type="ECO:0000256" key="2">
    <source>
        <dbReference type="ARBA" id="ARBA00004123"/>
    </source>
</evidence>
<dbReference type="GO" id="GO:0005634">
    <property type="term" value="C:nucleus"/>
    <property type="evidence" value="ECO:0007669"/>
    <property type="project" value="UniProtKB-SubCell"/>
</dbReference>
<dbReference type="InterPro" id="IPR045249">
    <property type="entry name" value="HARBI1-like"/>
</dbReference>
<accession>A0A6G0Y454</accession>
<organism evidence="9 10">
    <name type="scientific">Aphis craccivora</name>
    <name type="common">Cowpea aphid</name>
    <dbReference type="NCBI Taxonomy" id="307492"/>
    <lineage>
        <taxon>Eukaryota</taxon>
        <taxon>Metazoa</taxon>
        <taxon>Ecdysozoa</taxon>
        <taxon>Arthropoda</taxon>
        <taxon>Hexapoda</taxon>
        <taxon>Insecta</taxon>
        <taxon>Pterygota</taxon>
        <taxon>Neoptera</taxon>
        <taxon>Paraneoptera</taxon>
        <taxon>Hemiptera</taxon>
        <taxon>Sternorrhyncha</taxon>
        <taxon>Aphidomorpha</taxon>
        <taxon>Aphidoidea</taxon>
        <taxon>Aphididae</taxon>
        <taxon>Aphidini</taxon>
        <taxon>Aphis</taxon>
        <taxon>Aphis</taxon>
    </lineage>
</organism>
<sequence length="357" mass="40938">MAYDSSSSNDSSSSSDEDFIIDVLQVLPRPRYFRDRLNPFSEYDDTDFKQRFRLSKMMFMELLNMTQDDLHHNSHRNMSLSPMLQLLIALRYYATGAFQAVLGDHICVHKSTVCRIVKKVSRCIATLKPQYIQMPKTELERESVYEGFNQLRQFPNVIGAIDCTHIKIQSPNSNIGERFRNRKGYFSINVQAVCKSNLQFTNIVARWPGSVHDSTIFDNSLLRAQFENHEFGDALLLGDGGYACRNYLMTPLANPITEAEKRYQKAQIGTRNVIERTFGVWKRRFPVLSVGIRTQIPTTLLTIIATAVLHNILIKANDPLPIDDTLLNENLLRQVPVYPVQQTGNIVRRTLIETVFN</sequence>
<keyword evidence="7" id="KW-0539">Nucleus</keyword>
<evidence type="ECO:0000259" key="8">
    <source>
        <dbReference type="Pfam" id="PF13359"/>
    </source>
</evidence>
<keyword evidence="10" id="KW-1185">Reference proteome</keyword>
<dbReference type="GO" id="GO:0016787">
    <property type="term" value="F:hydrolase activity"/>
    <property type="evidence" value="ECO:0007669"/>
    <property type="project" value="UniProtKB-KW"/>
</dbReference>
<dbReference type="OrthoDB" id="6585180at2759"/>
<evidence type="ECO:0000256" key="6">
    <source>
        <dbReference type="ARBA" id="ARBA00022801"/>
    </source>
</evidence>
<evidence type="ECO:0000313" key="10">
    <source>
        <dbReference type="Proteomes" id="UP000478052"/>
    </source>
</evidence>
<protein>
    <submittedName>
        <fullName evidence="9">Putative nuclease HARBI1</fullName>
    </submittedName>
</protein>
<name>A0A6G0Y454_APHCR</name>
<dbReference type="GO" id="GO:0046872">
    <property type="term" value="F:metal ion binding"/>
    <property type="evidence" value="ECO:0007669"/>
    <property type="project" value="UniProtKB-KW"/>
</dbReference>
<evidence type="ECO:0000313" key="9">
    <source>
        <dbReference type="EMBL" id="KAF0748747.1"/>
    </source>
</evidence>
<evidence type="ECO:0000256" key="3">
    <source>
        <dbReference type="ARBA" id="ARBA00006958"/>
    </source>
</evidence>
<feature type="domain" description="DDE Tnp4" evidence="8">
    <location>
        <begin position="161"/>
        <end position="311"/>
    </location>
</feature>
<dbReference type="InterPro" id="IPR027806">
    <property type="entry name" value="HARBI1_dom"/>
</dbReference>
<proteinExistence type="inferred from homology"/>
<reference evidence="9 10" key="1">
    <citation type="submission" date="2019-08" db="EMBL/GenBank/DDBJ databases">
        <title>Whole genome of Aphis craccivora.</title>
        <authorList>
            <person name="Voronova N.V."/>
            <person name="Shulinski R.S."/>
            <person name="Bandarenka Y.V."/>
            <person name="Zhorov D.G."/>
            <person name="Warner D."/>
        </authorList>
    </citation>
    <scope>NUCLEOTIDE SEQUENCE [LARGE SCALE GENOMIC DNA]</scope>
    <source>
        <strain evidence="9">180601</strain>
        <tissue evidence="9">Whole Body</tissue>
    </source>
</reference>
<dbReference type="PANTHER" id="PTHR22930">
    <property type="match status" value="1"/>
</dbReference>
<dbReference type="PANTHER" id="PTHR22930:SF289">
    <property type="entry name" value="DDE TNP4 DOMAIN-CONTAINING PROTEIN-RELATED"/>
    <property type="match status" value="1"/>
</dbReference>
<dbReference type="Proteomes" id="UP000478052">
    <property type="component" value="Unassembled WGS sequence"/>
</dbReference>
<evidence type="ECO:0000256" key="7">
    <source>
        <dbReference type="ARBA" id="ARBA00023242"/>
    </source>
</evidence>
<gene>
    <name evidence="9" type="ORF">FWK35_00018085</name>
</gene>
<comment type="caution">
    <text evidence="9">The sequence shown here is derived from an EMBL/GenBank/DDBJ whole genome shotgun (WGS) entry which is preliminary data.</text>
</comment>
<dbReference type="EMBL" id="VUJU01006360">
    <property type="protein sequence ID" value="KAF0748747.1"/>
    <property type="molecule type" value="Genomic_DNA"/>
</dbReference>
<comment type="subcellular location">
    <subcellularLocation>
        <location evidence="2">Nucleus</location>
    </subcellularLocation>
</comment>
<keyword evidence="4" id="KW-0540">Nuclease</keyword>
<comment type="similarity">
    <text evidence="3">Belongs to the HARBI1 family.</text>
</comment>
<evidence type="ECO:0000256" key="1">
    <source>
        <dbReference type="ARBA" id="ARBA00001968"/>
    </source>
</evidence>
<evidence type="ECO:0000256" key="4">
    <source>
        <dbReference type="ARBA" id="ARBA00022722"/>
    </source>
</evidence>
<comment type="cofactor">
    <cofactor evidence="1">
        <name>a divalent metal cation</name>
        <dbReference type="ChEBI" id="CHEBI:60240"/>
    </cofactor>
</comment>
<keyword evidence="6" id="KW-0378">Hydrolase</keyword>
<dbReference type="Pfam" id="PF13359">
    <property type="entry name" value="DDE_Tnp_4"/>
    <property type="match status" value="1"/>
</dbReference>
<evidence type="ECO:0000256" key="5">
    <source>
        <dbReference type="ARBA" id="ARBA00022723"/>
    </source>
</evidence>
<dbReference type="AlphaFoldDB" id="A0A6G0Y454"/>
<keyword evidence="5" id="KW-0479">Metal-binding</keyword>